<evidence type="ECO:0000313" key="1">
    <source>
        <dbReference type="EMBL" id="CEM44782.1"/>
    </source>
</evidence>
<sequence>MIKEWYRTVLQKGLATGYFPEPDKTIPAVPAQFVEEAKRVFAQFLPKEEGEISKEMTIVTGCRLLGGFMGDETKKEKWVGKKVEEFVKRMERVAEAAVHAPQEAYTAYVKSQQRE</sequence>
<organism evidence="1">
    <name type="scientific">Chromera velia CCMP2878</name>
    <dbReference type="NCBI Taxonomy" id="1169474"/>
    <lineage>
        <taxon>Eukaryota</taxon>
        <taxon>Sar</taxon>
        <taxon>Alveolata</taxon>
        <taxon>Colpodellida</taxon>
        <taxon>Chromeraceae</taxon>
        <taxon>Chromera</taxon>
    </lineage>
</organism>
<dbReference type="EMBL" id="CDMZ01003013">
    <property type="protein sequence ID" value="CEM44782.1"/>
    <property type="molecule type" value="Genomic_DNA"/>
</dbReference>
<dbReference type="PhylomeDB" id="A0A0G4HKZ9"/>
<dbReference type="AlphaFoldDB" id="A0A0G4HKZ9"/>
<dbReference type="VEuPathDB" id="CryptoDB:Cvel_28612"/>
<name>A0A0G4HKZ9_9ALVE</name>
<protein>
    <submittedName>
        <fullName evidence="1">Uncharacterized protein</fullName>
    </submittedName>
</protein>
<accession>A0A0G4HKZ9</accession>
<gene>
    <name evidence="1" type="ORF">Cvel_28612</name>
</gene>
<proteinExistence type="predicted"/>
<reference evidence="1" key="1">
    <citation type="submission" date="2014-11" db="EMBL/GenBank/DDBJ databases">
        <authorList>
            <person name="Otto D Thomas"/>
            <person name="Naeem Raeece"/>
        </authorList>
    </citation>
    <scope>NUCLEOTIDE SEQUENCE</scope>
</reference>